<name>U6N1N8_9EIME</name>
<dbReference type="VEuPathDB" id="ToxoDB:ENH_00078220"/>
<evidence type="ECO:0000256" key="1">
    <source>
        <dbReference type="SAM" id="SignalP"/>
    </source>
</evidence>
<feature type="chain" id="PRO_5004677321" evidence="1">
    <location>
        <begin position="23"/>
        <end position="239"/>
    </location>
</feature>
<dbReference type="Proteomes" id="UP000030754">
    <property type="component" value="Unassembled WGS sequence"/>
</dbReference>
<keyword evidence="3" id="KW-1185">Reference proteome</keyword>
<sequence length="239" mass="25542">MRHLVFIAPAVVSVFCGHAAGGASTTGKAEWFNCLADMNEARTAAGLDEFKEASTAEQTLPQSSSSGKAINADTLWKEICKIITAEADDSNEAKSLEGSFAYYPGKKDCKAAVQYWKDGFPLFHNELPPAYTEPNKTDVYTDKAVSFVALYNPKASPVASCASVTCTKGAALAASALPKGREGQTLRKLQSGGNLSQLEEEWQKIVHAIGGPEEGNAVSPVRPSLLLGPIIIFFHYVLL</sequence>
<reference evidence="2" key="1">
    <citation type="submission" date="2013-10" db="EMBL/GenBank/DDBJ databases">
        <title>Genomic analysis of the causative agents of coccidiosis in chickens.</title>
        <authorList>
            <person name="Reid A.J."/>
            <person name="Blake D."/>
            <person name="Billington K."/>
            <person name="Browne H."/>
            <person name="Dunn M."/>
            <person name="Hung S."/>
            <person name="Kawahara F."/>
            <person name="Miranda-Saavedra D."/>
            <person name="Mourier T."/>
            <person name="Nagra H."/>
            <person name="Otto T.D."/>
            <person name="Rawlings N."/>
            <person name="Sanchez A."/>
            <person name="Sanders M."/>
            <person name="Subramaniam C."/>
            <person name="Tay Y."/>
            <person name="Dear P."/>
            <person name="Doerig C."/>
            <person name="Gruber A."/>
            <person name="Parkinson J."/>
            <person name="Shirley M."/>
            <person name="Wan K.L."/>
            <person name="Berriman M."/>
            <person name="Tomley F."/>
            <person name="Pain A."/>
        </authorList>
    </citation>
    <scope>NUCLEOTIDE SEQUENCE [LARGE SCALE GENOMIC DNA]</scope>
    <source>
        <strain evidence="2">Houghton</strain>
    </source>
</reference>
<gene>
    <name evidence="2" type="ORF">ENH_00078220</name>
</gene>
<proteinExistence type="predicted"/>
<organism evidence="2 3">
    <name type="scientific">Eimeria necatrix</name>
    <dbReference type="NCBI Taxonomy" id="51315"/>
    <lineage>
        <taxon>Eukaryota</taxon>
        <taxon>Sar</taxon>
        <taxon>Alveolata</taxon>
        <taxon>Apicomplexa</taxon>
        <taxon>Conoidasida</taxon>
        <taxon>Coccidia</taxon>
        <taxon>Eucoccidiorida</taxon>
        <taxon>Eimeriorina</taxon>
        <taxon>Eimeriidae</taxon>
        <taxon>Eimeria</taxon>
    </lineage>
</organism>
<dbReference type="InterPro" id="IPR021288">
    <property type="entry name" value="Surface_antigen"/>
</dbReference>
<accession>U6N1N8</accession>
<keyword evidence="1" id="KW-0732">Signal</keyword>
<dbReference type="GeneID" id="25477952"/>
<evidence type="ECO:0000313" key="3">
    <source>
        <dbReference type="Proteomes" id="UP000030754"/>
    </source>
</evidence>
<dbReference type="AlphaFoldDB" id="U6N1N8"/>
<protein>
    <submittedName>
        <fullName evidence="2">SAG family member</fullName>
    </submittedName>
</protein>
<reference evidence="2" key="2">
    <citation type="submission" date="2013-10" db="EMBL/GenBank/DDBJ databases">
        <authorList>
            <person name="Aslett M."/>
        </authorList>
    </citation>
    <scope>NUCLEOTIDE SEQUENCE [LARGE SCALE GENOMIC DNA]</scope>
    <source>
        <strain evidence="2">Houghton</strain>
    </source>
</reference>
<evidence type="ECO:0000313" key="2">
    <source>
        <dbReference type="EMBL" id="CDJ70112.1"/>
    </source>
</evidence>
<dbReference type="EMBL" id="HG725866">
    <property type="protein sequence ID" value="CDJ70112.1"/>
    <property type="molecule type" value="Genomic_DNA"/>
</dbReference>
<feature type="signal peptide" evidence="1">
    <location>
        <begin position="1"/>
        <end position="22"/>
    </location>
</feature>
<dbReference type="Pfam" id="PF11054">
    <property type="entry name" value="Surface_antigen"/>
    <property type="match status" value="1"/>
</dbReference>
<dbReference type="RefSeq" id="XP_013438578.1">
    <property type="nucleotide sequence ID" value="XM_013583124.1"/>
</dbReference>